<organism evidence="1 2">
    <name type="scientific">Zea mays</name>
    <name type="common">Maize</name>
    <dbReference type="NCBI Taxonomy" id="4577"/>
    <lineage>
        <taxon>Eukaryota</taxon>
        <taxon>Viridiplantae</taxon>
        <taxon>Streptophyta</taxon>
        <taxon>Embryophyta</taxon>
        <taxon>Tracheophyta</taxon>
        <taxon>Spermatophyta</taxon>
        <taxon>Magnoliopsida</taxon>
        <taxon>Liliopsida</taxon>
        <taxon>Poales</taxon>
        <taxon>Poaceae</taxon>
        <taxon>PACMAD clade</taxon>
        <taxon>Panicoideae</taxon>
        <taxon>Andropogonodae</taxon>
        <taxon>Andropogoneae</taxon>
        <taxon>Tripsacinae</taxon>
        <taxon>Zea</taxon>
    </lineage>
</organism>
<proteinExistence type="predicted"/>
<dbReference type="Gramene" id="Zm00001eb137270_T001">
    <property type="protein sequence ID" value="Zm00001eb137270_P001"/>
    <property type="gene ID" value="Zm00001eb137270"/>
</dbReference>
<reference evidence="2" key="1">
    <citation type="submission" date="2015-12" db="EMBL/GenBank/DDBJ databases">
        <title>Update maize B73 reference genome by single molecule sequencing technologies.</title>
        <authorList>
            <consortium name="Maize Genome Sequencing Project"/>
            <person name="Ware D."/>
        </authorList>
    </citation>
    <scope>NUCLEOTIDE SEQUENCE [LARGE SCALE GENOMIC DNA]</scope>
    <source>
        <strain evidence="2">cv. B73</strain>
    </source>
</reference>
<dbReference type="InParanoid" id="A0A804N5T1"/>
<evidence type="ECO:0000313" key="1">
    <source>
        <dbReference type="EnsemblPlants" id="Zm00001eb137270_P001"/>
    </source>
</evidence>
<dbReference type="InterPro" id="IPR011042">
    <property type="entry name" value="6-blade_b-propeller_TolB-like"/>
</dbReference>
<dbReference type="Gene3D" id="2.120.10.30">
    <property type="entry name" value="TolB, C-terminal domain"/>
    <property type="match status" value="1"/>
</dbReference>
<name>A0A804N5T1_MAIZE</name>
<dbReference type="EnsemblPlants" id="Zm00001eb137270_T001">
    <property type="protein sequence ID" value="Zm00001eb137270_P001"/>
    <property type="gene ID" value="Zm00001eb137270"/>
</dbReference>
<reference evidence="1" key="3">
    <citation type="submission" date="2021-05" db="UniProtKB">
        <authorList>
            <consortium name="EnsemblPlants"/>
        </authorList>
    </citation>
    <scope>IDENTIFICATION</scope>
    <source>
        <strain evidence="1">cv. B73</strain>
    </source>
</reference>
<keyword evidence="2" id="KW-1185">Reference proteome</keyword>
<accession>A0A804N5T1</accession>
<sequence length="96" mass="10333">MPLSARCCTHAVSPARVFVKSSHVVDPYSHDVSASRFAGFAQRLRIVIKILAPPAAYSGTTRSGETSVVLDRLGFANGVALSRDEAFVAVYEHEVN</sequence>
<dbReference type="AlphaFoldDB" id="A0A804N5T1"/>
<evidence type="ECO:0000313" key="2">
    <source>
        <dbReference type="Proteomes" id="UP000007305"/>
    </source>
</evidence>
<dbReference type="Proteomes" id="UP000007305">
    <property type="component" value="Chromosome 3"/>
</dbReference>
<reference evidence="1" key="2">
    <citation type="submission" date="2019-07" db="EMBL/GenBank/DDBJ databases">
        <authorList>
            <person name="Seetharam A."/>
            <person name="Woodhouse M."/>
            <person name="Cannon E."/>
        </authorList>
    </citation>
    <scope>NUCLEOTIDE SEQUENCE [LARGE SCALE GENOMIC DNA]</scope>
    <source>
        <strain evidence="1">cv. B73</strain>
    </source>
</reference>
<protein>
    <submittedName>
        <fullName evidence="1">Uncharacterized protein</fullName>
    </submittedName>
</protein>